<accession>A0A9K3CW39</accession>
<comment type="caution">
    <text evidence="2">The sequence shown here is derived from an EMBL/GenBank/DDBJ whole genome shotgun (WGS) entry which is preliminary data.</text>
</comment>
<evidence type="ECO:0000256" key="1">
    <source>
        <dbReference type="SAM" id="MobiDB-lite"/>
    </source>
</evidence>
<keyword evidence="3" id="KW-1185">Reference proteome</keyword>
<feature type="non-terminal residue" evidence="2">
    <location>
        <position position="1"/>
    </location>
</feature>
<dbReference type="Proteomes" id="UP000265618">
    <property type="component" value="Unassembled WGS sequence"/>
</dbReference>
<dbReference type="EMBL" id="BDIP01001420">
    <property type="protein sequence ID" value="GIQ84363.1"/>
    <property type="molecule type" value="Genomic_DNA"/>
</dbReference>
<evidence type="ECO:0000313" key="3">
    <source>
        <dbReference type="Proteomes" id="UP000265618"/>
    </source>
</evidence>
<dbReference type="AlphaFoldDB" id="A0A9K3CW39"/>
<gene>
    <name evidence="2" type="ORF">KIPB_005839</name>
</gene>
<sequence length="637" mass="70523">MREIGGGGQGGQVVASAIKVAVGTARRRLRQVLLRQSVTHAKRDLFESGVKKFDKDQFNPLCVSRHGIQPQYPEGDMGMERPERTPDLQSIRPEICDYEETIDNIEAILAREEAAHLKLHPEDNKDDVEVDMEDAWLADEGTRGSLGAAKRSNKVRDEASRYTRTEHEHCIRNSRLVVIVPRGSVQEKSHQIRRKTEKCETEAVLLDASGTLLDSRALSGFHLPRPRDEGNITAANAKRLLSHAELQDFIVSGQASMVVVARGPGFGSKQTYRGVFDLVTQINERENAQMLAPFIRKVGLCVAGDEMASLLYDLKDSAAAADHAMCQRNLSSSTPTDCLETRSTAADGLMFASAATRYGTWVGREYQDVMAVAAYLARGCPAPITATEGKQTMAASIPAGLRVMASLSVNPVQQILGRAQSALCMRDSLLYAVARRGVTVNEALCNPWRLRLFACLPNLGPEAAIAVVTRLLSDDALTEGYATRRHLFEVVSREMAESTFRRCHRSMKLTSFGLHRRRVGSVDPRMACPISYGPHISYRMRCIYTLNVNHSMSLKSQGGKGLNLSKEIQTFYVTIQSGHVHYNAEGALNEARLEIRTVNPIRGAAKKRKKAKSVAAQKRRQNAEARKQREREERSDA</sequence>
<feature type="compositionally biased region" description="Basic residues" evidence="1">
    <location>
        <begin position="604"/>
        <end position="620"/>
    </location>
</feature>
<organism evidence="2 3">
    <name type="scientific">Kipferlia bialata</name>
    <dbReference type="NCBI Taxonomy" id="797122"/>
    <lineage>
        <taxon>Eukaryota</taxon>
        <taxon>Metamonada</taxon>
        <taxon>Carpediemonas-like organisms</taxon>
        <taxon>Kipferlia</taxon>
    </lineage>
</organism>
<protein>
    <submittedName>
        <fullName evidence="2">Uncharacterized protein</fullName>
    </submittedName>
</protein>
<feature type="region of interest" description="Disordered" evidence="1">
    <location>
        <begin position="603"/>
        <end position="637"/>
    </location>
</feature>
<reference evidence="2 3" key="1">
    <citation type="journal article" date="2018" name="PLoS ONE">
        <title>The draft genome of Kipferlia bialata reveals reductive genome evolution in fornicate parasites.</title>
        <authorList>
            <person name="Tanifuji G."/>
            <person name="Takabayashi S."/>
            <person name="Kume K."/>
            <person name="Takagi M."/>
            <person name="Nakayama T."/>
            <person name="Kamikawa R."/>
            <person name="Inagaki Y."/>
            <person name="Hashimoto T."/>
        </authorList>
    </citation>
    <scope>NUCLEOTIDE SEQUENCE [LARGE SCALE GENOMIC DNA]</scope>
    <source>
        <strain evidence="2">NY0173</strain>
    </source>
</reference>
<proteinExistence type="predicted"/>
<name>A0A9K3CW39_9EUKA</name>
<evidence type="ECO:0000313" key="2">
    <source>
        <dbReference type="EMBL" id="GIQ84363.1"/>
    </source>
</evidence>
<feature type="compositionally biased region" description="Basic and acidic residues" evidence="1">
    <location>
        <begin position="621"/>
        <end position="637"/>
    </location>
</feature>